<dbReference type="Proteomes" id="UP001321249">
    <property type="component" value="Unassembled WGS sequence"/>
</dbReference>
<sequence length="107" mass="11307">MIRSQKIVPFVLLAAAIVFIAFGVLSVLGSGKMASGQVVSVESASVTTISSLTIRDDSGKLWTFSGTGTFSGFTPSHLEEHRALQESVTVEYEKTDSGELLIIGLAD</sequence>
<evidence type="ECO:0000313" key="2">
    <source>
        <dbReference type="EMBL" id="WFG39244.1"/>
    </source>
</evidence>
<name>A0AAJ6CUH8_9CHLR</name>
<protein>
    <submittedName>
        <fullName evidence="2">Uncharacterized protein</fullName>
    </submittedName>
</protein>
<keyword evidence="3" id="KW-1185">Reference proteome</keyword>
<evidence type="ECO:0000313" key="4">
    <source>
        <dbReference type="Proteomes" id="UP001321249"/>
    </source>
</evidence>
<dbReference type="Proteomes" id="UP001219901">
    <property type="component" value="Chromosome"/>
</dbReference>
<evidence type="ECO:0000313" key="3">
    <source>
        <dbReference type="Proteomes" id="UP001219901"/>
    </source>
</evidence>
<gene>
    <name evidence="1" type="ORF">GKO46_02950</name>
    <name evidence="2" type="ORF">GKO48_06310</name>
</gene>
<reference evidence="3 4" key="1">
    <citation type="submission" date="2019-11" db="EMBL/GenBank/DDBJ databases">
        <authorList>
            <person name="Cho J.-C."/>
        </authorList>
    </citation>
    <scope>NUCLEOTIDE SEQUENCE [LARGE SCALE GENOMIC DNA]</scope>
    <source>
        <strain evidence="2 3">JH1073</strain>
        <strain evidence="1 4">JH702</strain>
    </source>
</reference>
<dbReference type="RefSeq" id="WP_342822743.1">
    <property type="nucleotide sequence ID" value="NZ_CP046146.1"/>
</dbReference>
<proteinExistence type="predicted"/>
<organism evidence="2 3">
    <name type="scientific">Candidatus Lucifugimonas marina</name>
    <dbReference type="NCBI Taxonomy" id="3038979"/>
    <lineage>
        <taxon>Bacteria</taxon>
        <taxon>Bacillati</taxon>
        <taxon>Chloroflexota</taxon>
        <taxon>Dehalococcoidia</taxon>
        <taxon>SAR202 cluster</taxon>
        <taxon>Candidatus Lucifugimonadales</taxon>
        <taxon>Candidatus Lucifugimonadaceae</taxon>
        <taxon>Candidatus Lucifugimonas</taxon>
    </lineage>
</organism>
<reference evidence="3" key="3">
    <citation type="submission" date="2023-06" db="EMBL/GenBank/DDBJ databases">
        <title>Pangenomics reveal diversification of enzyme families and niche specialization in globally abundant SAR202 bacteria.</title>
        <authorList>
            <person name="Saw J.H.W."/>
        </authorList>
    </citation>
    <scope>NUCLEOTIDE SEQUENCE [LARGE SCALE GENOMIC DNA]</scope>
    <source>
        <strain evidence="3">JH1073</strain>
    </source>
</reference>
<dbReference type="AlphaFoldDB" id="A0AAJ6CUH8"/>
<evidence type="ECO:0000313" key="1">
    <source>
        <dbReference type="EMBL" id="MDG0866027.1"/>
    </source>
</evidence>
<reference evidence="2" key="2">
    <citation type="journal article" date="2023" name="Nat. Commun.">
        <title>Cultivation of marine bacteria of the SAR202 clade.</title>
        <authorList>
            <person name="Lim Y."/>
            <person name="Seo J.H."/>
            <person name="Giovannoni S.J."/>
            <person name="Kang I."/>
            <person name="Cho J.C."/>
        </authorList>
    </citation>
    <scope>NUCLEOTIDE SEQUENCE</scope>
    <source>
        <strain evidence="2">JH1073</strain>
    </source>
</reference>
<accession>A0AAJ6CUH8</accession>
<dbReference type="EMBL" id="CP046147">
    <property type="protein sequence ID" value="WFG39244.1"/>
    <property type="molecule type" value="Genomic_DNA"/>
</dbReference>
<dbReference type="EMBL" id="WMBE01000001">
    <property type="protein sequence ID" value="MDG0866027.1"/>
    <property type="molecule type" value="Genomic_DNA"/>
</dbReference>